<dbReference type="GO" id="GO:0016020">
    <property type="term" value="C:membrane"/>
    <property type="evidence" value="ECO:0007669"/>
    <property type="project" value="UniProtKB-SubCell"/>
</dbReference>
<dbReference type="GO" id="GO:0090471">
    <property type="term" value="F:9,15,9'-tri-cis-zeta-carotene isomerase activity"/>
    <property type="evidence" value="ECO:0007669"/>
    <property type="project" value="TreeGrafter"/>
</dbReference>
<keyword evidence="2 5" id="KW-0812">Transmembrane</keyword>
<evidence type="ECO:0000313" key="7">
    <source>
        <dbReference type="EMBL" id="KAK7280858.1"/>
    </source>
</evidence>
<dbReference type="EMBL" id="JAYWIO010000002">
    <property type="protein sequence ID" value="KAK7280858.1"/>
    <property type="molecule type" value="Genomic_DNA"/>
</dbReference>
<evidence type="ECO:0000256" key="1">
    <source>
        <dbReference type="ARBA" id="ARBA00004141"/>
    </source>
</evidence>
<accession>A0AAN9FXA9</accession>
<evidence type="ECO:0000259" key="6">
    <source>
        <dbReference type="Pfam" id="PF07298"/>
    </source>
</evidence>
<gene>
    <name evidence="7" type="ORF">RIF29_08391</name>
</gene>
<name>A0AAN9FXA9_CROPI</name>
<keyword evidence="3 5" id="KW-1133">Transmembrane helix</keyword>
<dbReference type="InterPro" id="IPR009915">
    <property type="entry name" value="NnrU_dom"/>
</dbReference>
<feature type="domain" description="NnrU" evidence="6">
    <location>
        <begin position="159"/>
        <end position="378"/>
    </location>
</feature>
<sequence>MASFLLSTSFSFSHSPNHIIINNNNPKHKPHSSLFNIKNINSSAVSSAPYGLYHNNNYSKPLLFSPPRRFIAAHTSIRDIGSEKTKGDDDDGENSNLLVGEDSAVFELEKQKLSSWIYFSVILGVVLFVLDVAWIDNSTGFGKAFVDAVSGISESHEAVMLILIIIFAGVHSGLASLRDTGEKIIGERAFRVLFAGLSLPLAVSTVVYFINHRCDGIQLWQVQDAPGIHQLVWLSNFISFFFLYPSTFNLLEVAAVDKPKLHLWETGIMRITRHPQMVGQVMWCLAHTIWIGNSVAVAASVGLIGHHLFGVWNGDRRLAIRYGKDFELVKGRTSVVPFAAILDGRQKLPKDFYKEFIRVPYLAITAITLGAYFAHPLMQAASFRLHW</sequence>
<keyword evidence="4 5" id="KW-0472">Membrane</keyword>
<comment type="caution">
    <text evidence="7">The sequence shown here is derived from an EMBL/GenBank/DDBJ whole genome shotgun (WGS) entry which is preliminary data.</text>
</comment>
<protein>
    <recommendedName>
        <fullName evidence="6">NnrU domain-containing protein</fullName>
    </recommendedName>
</protein>
<dbReference type="GO" id="GO:0009507">
    <property type="term" value="C:chloroplast"/>
    <property type="evidence" value="ECO:0007669"/>
    <property type="project" value="TreeGrafter"/>
</dbReference>
<feature type="transmembrane region" description="Helical" evidence="5">
    <location>
        <begin position="356"/>
        <end position="375"/>
    </location>
</feature>
<dbReference type="Pfam" id="PF07298">
    <property type="entry name" value="NnrU"/>
    <property type="match status" value="1"/>
</dbReference>
<feature type="transmembrane region" description="Helical" evidence="5">
    <location>
        <begin position="158"/>
        <end position="177"/>
    </location>
</feature>
<dbReference type="PANTHER" id="PTHR35988">
    <property type="entry name" value="15-CIS-ZETA-CAROTENE ISOMERASE, CHLOROPLASTIC"/>
    <property type="match status" value="1"/>
</dbReference>
<comment type="subcellular location">
    <subcellularLocation>
        <location evidence="1">Membrane</location>
        <topology evidence="1">Multi-pass membrane protein</topology>
    </subcellularLocation>
</comment>
<evidence type="ECO:0000256" key="4">
    <source>
        <dbReference type="ARBA" id="ARBA00023136"/>
    </source>
</evidence>
<evidence type="ECO:0000256" key="2">
    <source>
        <dbReference type="ARBA" id="ARBA00022692"/>
    </source>
</evidence>
<evidence type="ECO:0000256" key="3">
    <source>
        <dbReference type="ARBA" id="ARBA00022989"/>
    </source>
</evidence>
<dbReference type="GO" id="GO:0016120">
    <property type="term" value="P:carotene biosynthetic process"/>
    <property type="evidence" value="ECO:0007669"/>
    <property type="project" value="TreeGrafter"/>
</dbReference>
<dbReference type="Proteomes" id="UP001372338">
    <property type="component" value="Unassembled WGS sequence"/>
</dbReference>
<feature type="transmembrane region" description="Helical" evidence="5">
    <location>
        <begin position="189"/>
        <end position="210"/>
    </location>
</feature>
<feature type="transmembrane region" description="Helical" evidence="5">
    <location>
        <begin position="116"/>
        <end position="135"/>
    </location>
</feature>
<organism evidence="7 8">
    <name type="scientific">Crotalaria pallida</name>
    <name type="common">Smooth rattlebox</name>
    <name type="synonym">Crotalaria striata</name>
    <dbReference type="NCBI Taxonomy" id="3830"/>
    <lineage>
        <taxon>Eukaryota</taxon>
        <taxon>Viridiplantae</taxon>
        <taxon>Streptophyta</taxon>
        <taxon>Embryophyta</taxon>
        <taxon>Tracheophyta</taxon>
        <taxon>Spermatophyta</taxon>
        <taxon>Magnoliopsida</taxon>
        <taxon>eudicotyledons</taxon>
        <taxon>Gunneridae</taxon>
        <taxon>Pentapetalae</taxon>
        <taxon>rosids</taxon>
        <taxon>fabids</taxon>
        <taxon>Fabales</taxon>
        <taxon>Fabaceae</taxon>
        <taxon>Papilionoideae</taxon>
        <taxon>50 kb inversion clade</taxon>
        <taxon>genistoids sensu lato</taxon>
        <taxon>core genistoids</taxon>
        <taxon>Crotalarieae</taxon>
        <taxon>Crotalaria</taxon>
    </lineage>
</organism>
<evidence type="ECO:0000256" key="5">
    <source>
        <dbReference type="SAM" id="Phobius"/>
    </source>
</evidence>
<keyword evidence="8" id="KW-1185">Reference proteome</keyword>
<proteinExistence type="predicted"/>
<dbReference type="Gene3D" id="1.20.120.1630">
    <property type="match status" value="1"/>
</dbReference>
<feature type="transmembrane region" description="Helical" evidence="5">
    <location>
        <begin position="230"/>
        <end position="251"/>
    </location>
</feature>
<reference evidence="7 8" key="1">
    <citation type="submission" date="2024-01" db="EMBL/GenBank/DDBJ databases">
        <title>The genomes of 5 underutilized Papilionoideae crops provide insights into root nodulation and disease resistanc.</title>
        <authorList>
            <person name="Yuan L."/>
        </authorList>
    </citation>
    <scope>NUCLEOTIDE SEQUENCE [LARGE SCALE GENOMIC DNA]</scope>
    <source>
        <strain evidence="7">ZHUSHIDOU_FW_LH</strain>
        <tissue evidence="7">Leaf</tissue>
    </source>
</reference>
<dbReference type="AlphaFoldDB" id="A0AAN9FXA9"/>
<dbReference type="PANTHER" id="PTHR35988:SF2">
    <property type="entry name" value="15-CIS-ZETA-CAROTENE ISOMERASE, CHLOROPLASTIC"/>
    <property type="match status" value="1"/>
</dbReference>
<evidence type="ECO:0000313" key="8">
    <source>
        <dbReference type="Proteomes" id="UP001372338"/>
    </source>
</evidence>